<dbReference type="PROSITE" id="PS51419">
    <property type="entry name" value="RAB"/>
    <property type="match status" value="1"/>
</dbReference>
<protein>
    <submittedName>
        <fullName evidence="5">Uncharacterized protein</fullName>
    </submittedName>
</protein>
<dbReference type="VEuPathDB" id="FungiDB:ASPVEDRAFT_44920"/>
<evidence type="ECO:0000256" key="1">
    <source>
        <dbReference type="ARBA" id="ARBA00022448"/>
    </source>
</evidence>
<evidence type="ECO:0000256" key="4">
    <source>
        <dbReference type="ARBA" id="ARBA00023134"/>
    </source>
</evidence>
<dbReference type="InterPro" id="IPR027417">
    <property type="entry name" value="P-loop_NTPase"/>
</dbReference>
<name>A0A1L9PV51_ASPVE</name>
<dbReference type="GO" id="GO:0005525">
    <property type="term" value="F:GTP binding"/>
    <property type="evidence" value="ECO:0007669"/>
    <property type="project" value="UniProtKB-KW"/>
</dbReference>
<sequence>MSIPLRRLKIVLLGDAGVGKTSYMQRYSHREFLGVYEPSYNAEIQSIGVQFTEGLVVFDVWDIPPDVPCDQLIQDCDGAILMFDTIVPSTYESIPKHYSTLLHIFGCQDRVPIPVVLCGNNCGSPRRAVHPPMIRFHREKGLQYYDFSVKELFNFHKPLKYLAWRVFGREMEYAFEPDVGGKPGRERP</sequence>
<dbReference type="GO" id="GO:0003924">
    <property type="term" value="F:GTPase activity"/>
    <property type="evidence" value="ECO:0007669"/>
    <property type="project" value="InterPro"/>
</dbReference>
<keyword evidence="3" id="KW-0653">Protein transport</keyword>
<dbReference type="InterPro" id="IPR001806">
    <property type="entry name" value="Small_GTPase"/>
</dbReference>
<reference evidence="6" key="1">
    <citation type="journal article" date="2017" name="Genome Biol.">
        <title>Comparative genomics reveals high biological diversity and specific adaptations in the industrially and medically important fungal genus Aspergillus.</title>
        <authorList>
            <person name="de Vries R.P."/>
            <person name="Riley R."/>
            <person name="Wiebenga A."/>
            <person name="Aguilar-Osorio G."/>
            <person name="Amillis S."/>
            <person name="Uchima C.A."/>
            <person name="Anderluh G."/>
            <person name="Asadollahi M."/>
            <person name="Askin M."/>
            <person name="Barry K."/>
            <person name="Battaglia E."/>
            <person name="Bayram O."/>
            <person name="Benocci T."/>
            <person name="Braus-Stromeyer S.A."/>
            <person name="Caldana C."/>
            <person name="Canovas D."/>
            <person name="Cerqueira G.C."/>
            <person name="Chen F."/>
            <person name="Chen W."/>
            <person name="Choi C."/>
            <person name="Clum A."/>
            <person name="Dos Santos R.A."/>
            <person name="Damasio A.R."/>
            <person name="Diallinas G."/>
            <person name="Emri T."/>
            <person name="Fekete E."/>
            <person name="Flipphi M."/>
            <person name="Freyberg S."/>
            <person name="Gallo A."/>
            <person name="Gournas C."/>
            <person name="Habgood R."/>
            <person name="Hainaut M."/>
            <person name="Harispe M.L."/>
            <person name="Henrissat B."/>
            <person name="Hilden K.S."/>
            <person name="Hope R."/>
            <person name="Hossain A."/>
            <person name="Karabika E."/>
            <person name="Karaffa L."/>
            <person name="Karanyi Z."/>
            <person name="Krasevec N."/>
            <person name="Kuo A."/>
            <person name="Kusch H."/>
            <person name="LaButti K."/>
            <person name="Lagendijk E.L."/>
            <person name="Lapidus A."/>
            <person name="Levasseur A."/>
            <person name="Lindquist E."/>
            <person name="Lipzen A."/>
            <person name="Logrieco A.F."/>
            <person name="MacCabe A."/>
            <person name="Maekelae M.R."/>
            <person name="Malavazi I."/>
            <person name="Melin P."/>
            <person name="Meyer V."/>
            <person name="Mielnichuk N."/>
            <person name="Miskei M."/>
            <person name="Molnar A.P."/>
            <person name="Mule G."/>
            <person name="Ngan C.Y."/>
            <person name="Orejas M."/>
            <person name="Orosz E."/>
            <person name="Ouedraogo J.P."/>
            <person name="Overkamp K.M."/>
            <person name="Park H.-S."/>
            <person name="Perrone G."/>
            <person name="Piumi F."/>
            <person name="Punt P.J."/>
            <person name="Ram A.F."/>
            <person name="Ramon A."/>
            <person name="Rauscher S."/>
            <person name="Record E."/>
            <person name="Riano-Pachon D.M."/>
            <person name="Robert V."/>
            <person name="Roehrig J."/>
            <person name="Ruller R."/>
            <person name="Salamov A."/>
            <person name="Salih N.S."/>
            <person name="Samson R.A."/>
            <person name="Sandor E."/>
            <person name="Sanguinetti M."/>
            <person name="Schuetze T."/>
            <person name="Sepcic K."/>
            <person name="Shelest E."/>
            <person name="Sherlock G."/>
            <person name="Sophianopoulou V."/>
            <person name="Squina F.M."/>
            <person name="Sun H."/>
            <person name="Susca A."/>
            <person name="Todd R.B."/>
            <person name="Tsang A."/>
            <person name="Unkles S.E."/>
            <person name="van de Wiele N."/>
            <person name="van Rossen-Uffink D."/>
            <person name="Oliveira J.V."/>
            <person name="Vesth T.C."/>
            <person name="Visser J."/>
            <person name="Yu J.-H."/>
            <person name="Zhou M."/>
            <person name="Andersen M.R."/>
            <person name="Archer D.B."/>
            <person name="Baker S.E."/>
            <person name="Benoit I."/>
            <person name="Brakhage A.A."/>
            <person name="Braus G.H."/>
            <person name="Fischer R."/>
            <person name="Frisvad J.C."/>
            <person name="Goldman G.H."/>
            <person name="Houbraken J."/>
            <person name="Oakley B."/>
            <person name="Pocsi I."/>
            <person name="Scazzocchio C."/>
            <person name="Seiboth B."/>
            <person name="vanKuyk P.A."/>
            <person name="Wortman J."/>
            <person name="Dyer P.S."/>
            <person name="Grigoriev I.V."/>
        </authorList>
    </citation>
    <scope>NUCLEOTIDE SEQUENCE [LARGE SCALE GENOMIC DNA]</scope>
    <source>
        <strain evidence="6">CBS 583.65</strain>
    </source>
</reference>
<gene>
    <name evidence="5" type="ORF">ASPVEDRAFT_44920</name>
</gene>
<keyword evidence="4" id="KW-0342">GTP-binding</keyword>
<dbReference type="GO" id="GO:0006606">
    <property type="term" value="P:protein import into nucleus"/>
    <property type="evidence" value="ECO:0007669"/>
    <property type="project" value="TreeGrafter"/>
</dbReference>
<dbReference type="PANTHER" id="PTHR24071">
    <property type="entry name" value="RAN GTPASE"/>
    <property type="match status" value="1"/>
</dbReference>
<dbReference type="RefSeq" id="XP_040671191.1">
    <property type="nucleotide sequence ID" value="XM_040813166.1"/>
</dbReference>
<dbReference type="OrthoDB" id="10002389at2759"/>
<dbReference type="GO" id="GO:0005737">
    <property type="term" value="C:cytoplasm"/>
    <property type="evidence" value="ECO:0007669"/>
    <property type="project" value="TreeGrafter"/>
</dbReference>
<dbReference type="SUPFAM" id="SSF52540">
    <property type="entry name" value="P-loop containing nucleoside triphosphate hydrolases"/>
    <property type="match status" value="1"/>
</dbReference>
<dbReference type="SMART" id="SM00175">
    <property type="entry name" value="RAB"/>
    <property type="match status" value="1"/>
</dbReference>
<dbReference type="GeneID" id="63728677"/>
<evidence type="ECO:0000256" key="2">
    <source>
        <dbReference type="ARBA" id="ARBA00022741"/>
    </source>
</evidence>
<organism evidence="5 6">
    <name type="scientific">Aspergillus versicolor CBS 583.65</name>
    <dbReference type="NCBI Taxonomy" id="1036611"/>
    <lineage>
        <taxon>Eukaryota</taxon>
        <taxon>Fungi</taxon>
        <taxon>Dikarya</taxon>
        <taxon>Ascomycota</taxon>
        <taxon>Pezizomycotina</taxon>
        <taxon>Eurotiomycetes</taxon>
        <taxon>Eurotiomycetidae</taxon>
        <taxon>Eurotiales</taxon>
        <taxon>Aspergillaceae</taxon>
        <taxon>Aspergillus</taxon>
        <taxon>Aspergillus subgen. Nidulantes</taxon>
    </lineage>
</organism>
<dbReference type="Gene3D" id="3.40.50.300">
    <property type="entry name" value="P-loop containing nucleotide triphosphate hydrolases"/>
    <property type="match status" value="1"/>
</dbReference>
<proteinExistence type="predicted"/>
<dbReference type="EMBL" id="KV878133">
    <property type="protein sequence ID" value="OJJ05429.1"/>
    <property type="molecule type" value="Genomic_DNA"/>
</dbReference>
<dbReference type="Proteomes" id="UP000184073">
    <property type="component" value="Unassembled WGS sequence"/>
</dbReference>
<dbReference type="SMART" id="SM00173">
    <property type="entry name" value="RAS"/>
    <property type="match status" value="1"/>
</dbReference>
<dbReference type="PROSITE" id="PS51418">
    <property type="entry name" value="RAN"/>
    <property type="match status" value="1"/>
</dbReference>
<keyword evidence="1" id="KW-0813">Transport</keyword>
<keyword evidence="2" id="KW-0547">Nucleotide-binding</keyword>
<dbReference type="InterPro" id="IPR002041">
    <property type="entry name" value="Ran_GTPase"/>
</dbReference>
<dbReference type="GO" id="GO:0005634">
    <property type="term" value="C:nucleus"/>
    <property type="evidence" value="ECO:0007669"/>
    <property type="project" value="TreeGrafter"/>
</dbReference>
<dbReference type="PRINTS" id="PR00449">
    <property type="entry name" value="RASTRNSFRMNG"/>
</dbReference>
<evidence type="ECO:0000313" key="5">
    <source>
        <dbReference type="EMBL" id="OJJ05429.1"/>
    </source>
</evidence>
<evidence type="ECO:0000313" key="6">
    <source>
        <dbReference type="Proteomes" id="UP000184073"/>
    </source>
</evidence>
<dbReference type="PANTHER" id="PTHR24071:SF0">
    <property type="entry name" value="GTP-BINDING NUCLEAR PROTEIN RAN"/>
    <property type="match status" value="1"/>
</dbReference>
<dbReference type="STRING" id="1036611.A0A1L9PV51"/>
<dbReference type="AlphaFoldDB" id="A0A1L9PV51"/>
<accession>A0A1L9PV51</accession>
<evidence type="ECO:0000256" key="3">
    <source>
        <dbReference type="ARBA" id="ARBA00022927"/>
    </source>
</evidence>
<dbReference type="SMART" id="SM00176">
    <property type="entry name" value="RAN"/>
    <property type="match status" value="1"/>
</dbReference>
<keyword evidence="6" id="KW-1185">Reference proteome</keyword>
<dbReference type="Pfam" id="PF00071">
    <property type="entry name" value="Ras"/>
    <property type="match status" value="1"/>
</dbReference>
<dbReference type="GO" id="GO:0000054">
    <property type="term" value="P:ribosomal subunit export from nucleus"/>
    <property type="evidence" value="ECO:0007669"/>
    <property type="project" value="TreeGrafter"/>
</dbReference>